<feature type="transmembrane region" description="Helical" evidence="5">
    <location>
        <begin position="264"/>
        <end position="286"/>
    </location>
</feature>
<feature type="domain" description="EamA" evidence="6">
    <location>
        <begin position="2"/>
        <end position="131"/>
    </location>
</feature>
<evidence type="ECO:0000256" key="5">
    <source>
        <dbReference type="SAM" id="Phobius"/>
    </source>
</evidence>
<dbReference type="RefSeq" id="WP_260593565.1">
    <property type="nucleotide sequence ID" value="NZ_CP104003.1"/>
</dbReference>
<feature type="transmembrane region" description="Helical" evidence="5">
    <location>
        <begin position="176"/>
        <end position="194"/>
    </location>
</feature>
<feature type="transmembrane region" description="Helical" evidence="5">
    <location>
        <begin position="120"/>
        <end position="140"/>
    </location>
</feature>
<comment type="subcellular location">
    <subcellularLocation>
        <location evidence="1">Membrane</location>
        <topology evidence="1">Multi-pass membrane protein</topology>
    </subcellularLocation>
</comment>
<feature type="transmembrane region" description="Helical" evidence="5">
    <location>
        <begin position="206"/>
        <end position="227"/>
    </location>
</feature>
<dbReference type="AlphaFoldDB" id="A0A9E7R2G6"/>
<dbReference type="GO" id="GO:0016020">
    <property type="term" value="C:membrane"/>
    <property type="evidence" value="ECO:0007669"/>
    <property type="project" value="UniProtKB-SubCell"/>
</dbReference>
<dbReference type="GeneID" id="74944913"/>
<protein>
    <submittedName>
        <fullName evidence="7">DMT family transporter</fullName>
    </submittedName>
</protein>
<evidence type="ECO:0000313" key="7">
    <source>
        <dbReference type="EMBL" id="UWM54545.1"/>
    </source>
</evidence>
<dbReference type="SUPFAM" id="SSF103481">
    <property type="entry name" value="Multidrug resistance efflux transporter EmrE"/>
    <property type="match status" value="2"/>
</dbReference>
<organism evidence="7 8">
    <name type="scientific">Salinirubellus salinus</name>
    <dbReference type="NCBI Taxonomy" id="1364945"/>
    <lineage>
        <taxon>Archaea</taxon>
        <taxon>Methanobacteriati</taxon>
        <taxon>Methanobacteriota</taxon>
        <taxon>Stenosarchaea group</taxon>
        <taxon>Halobacteria</taxon>
        <taxon>Halobacteriales</taxon>
        <taxon>Natronomonadaceae</taxon>
        <taxon>Salinirubellus</taxon>
    </lineage>
</organism>
<accession>A0A9E7R2G6</accession>
<keyword evidence="3 5" id="KW-1133">Transmembrane helix</keyword>
<feature type="transmembrane region" description="Helical" evidence="5">
    <location>
        <begin position="25"/>
        <end position="47"/>
    </location>
</feature>
<keyword evidence="8" id="KW-1185">Reference proteome</keyword>
<dbReference type="EMBL" id="CP104003">
    <property type="protein sequence ID" value="UWM54545.1"/>
    <property type="molecule type" value="Genomic_DNA"/>
</dbReference>
<reference evidence="7" key="1">
    <citation type="submission" date="2022-09" db="EMBL/GenBank/DDBJ databases">
        <title>Diverse halophilic archaea isolated from saline environments.</title>
        <authorList>
            <person name="Cui H.-L."/>
        </authorList>
    </citation>
    <scope>NUCLEOTIDE SEQUENCE</scope>
    <source>
        <strain evidence="7">ZS-35-S2</strain>
    </source>
</reference>
<gene>
    <name evidence="7" type="ORF">N0B31_20785</name>
</gene>
<feature type="domain" description="EamA" evidence="6">
    <location>
        <begin position="144"/>
        <end position="276"/>
    </location>
</feature>
<dbReference type="PANTHER" id="PTHR32322:SF2">
    <property type="entry name" value="EAMA DOMAIN-CONTAINING PROTEIN"/>
    <property type="match status" value="1"/>
</dbReference>
<feature type="transmembrane region" description="Helical" evidence="5">
    <location>
        <begin position="146"/>
        <end position="164"/>
    </location>
</feature>
<evidence type="ECO:0000256" key="3">
    <source>
        <dbReference type="ARBA" id="ARBA00022989"/>
    </source>
</evidence>
<dbReference type="InterPro" id="IPR050638">
    <property type="entry name" value="AA-Vitamin_Transporters"/>
</dbReference>
<keyword evidence="4 5" id="KW-0472">Membrane</keyword>
<feature type="transmembrane region" description="Helical" evidence="5">
    <location>
        <begin position="59"/>
        <end position="80"/>
    </location>
</feature>
<evidence type="ECO:0000256" key="1">
    <source>
        <dbReference type="ARBA" id="ARBA00004141"/>
    </source>
</evidence>
<proteinExistence type="predicted"/>
<dbReference type="Proteomes" id="UP001057580">
    <property type="component" value="Chromosome"/>
</dbReference>
<name>A0A9E7R2G6_9EURY</name>
<evidence type="ECO:0000256" key="2">
    <source>
        <dbReference type="ARBA" id="ARBA00022692"/>
    </source>
</evidence>
<feature type="transmembrane region" description="Helical" evidence="5">
    <location>
        <begin position="239"/>
        <end position="258"/>
    </location>
</feature>
<evidence type="ECO:0000256" key="4">
    <source>
        <dbReference type="ARBA" id="ARBA00023136"/>
    </source>
</evidence>
<dbReference type="PANTHER" id="PTHR32322">
    <property type="entry name" value="INNER MEMBRANE TRANSPORTER"/>
    <property type="match status" value="1"/>
</dbReference>
<evidence type="ECO:0000259" key="6">
    <source>
        <dbReference type="Pfam" id="PF00892"/>
    </source>
</evidence>
<dbReference type="Pfam" id="PF00892">
    <property type="entry name" value="EamA"/>
    <property type="match status" value="2"/>
</dbReference>
<evidence type="ECO:0000313" key="8">
    <source>
        <dbReference type="Proteomes" id="UP001057580"/>
    </source>
</evidence>
<feature type="transmembrane region" description="Helical" evidence="5">
    <location>
        <begin position="86"/>
        <end position="108"/>
    </location>
</feature>
<dbReference type="InterPro" id="IPR000620">
    <property type="entry name" value="EamA_dom"/>
</dbReference>
<keyword evidence="2 5" id="KW-0812">Transmembrane</keyword>
<sequence>MFVLVATLWGGSFVAIEAGVSEWPALLFAAVRYDLAGVVVLALAVGGGSRWRPRTRDDLLSVATLSVFVVFAHHALLYVGQETVPGAVAAAVVALSPVLTALLAPFLLDDEGLAPSDYAGVGVGFLGVLAVTDPFGAGGIPLDGALLVLGATAAFALGSVLLRRTDPGLSVGARQGWGMVLGASLLHAGSLATGEPQAVAVSTTGLLSLAFLVLGPGVVAFVAYFELLDAVGATRTNLVGYLEPLTAAVLSFAVFGYVPSSEAAAGFCLVLVGFGLLEGDTLRVAANDAAGRVQTMRDR</sequence>
<dbReference type="InterPro" id="IPR037185">
    <property type="entry name" value="EmrE-like"/>
</dbReference>
<dbReference type="KEGG" id="ssai:N0B31_20785"/>